<dbReference type="EMBL" id="CP011546">
    <property type="protein sequence ID" value="AKK11296.1"/>
    <property type="molecule type" value="Genomic_DNA"/>
</dbReference>
<keyword evidence="2" id="KW-0808">Transferase</keyword>
<protein>
    <submittedName>
        <fullName evidence="2">Acetyltransferase (GNAT) family protein</fullName>
    </submittedName>
</protein>
<evidence type="ECO:0000313" key="2">
    <source>
        <dbReference type="EMBL" id="AKK11296.1"/>
    </source>
</evidence>
<reference evidence="2 3" key="1">
    <citation type="journal article" date="2015" name="Genome Announc.">
        <title>Virulence Factor Genes Detected in the Complete Genome Sequence of Corynebacterium uterequi DSM 45634, Isolated from the Uterus of a Maiden Mare.</title>
        <authorList>
            <person name="Ruckert C."/>
            <person name="Kriete M."/>
            <person name="Jaenicke S."/>
            <person name="Winkler A."/>
            <person name="Tauch A."/>
        </authorList>
    </citation>
    <scope>NUCLEOTIDE SEQUENCE [LARGE SCALE GENOMIC DNA]</scope>
    <source>
        <strain evidence="2 3">DSM 45634</strain>
    </source>
</reference>
<evidence type="ECO:0000259" key="1">
    <source>
        <dbReference type="PROSITE" id="PS51186"/>
    </source>
</evidence>
<dbReference type="Pfam" id="PF00583">
    <property type="entry name" value="Acetyltransf_1"/>
    <property type="match status" value="1"/>
</dbReference>
<name>A0A0G3HD47_9CORY</name>
<dbReference type="RefSeq" id="WP_047259737.1">
    <property type="nucleotide sequence ID" value="NZ_CP011546.1"/>
</dbReference>
<dbReference type="GO" id="GO:0016747">
    <property type="term" value="F:acyltransferase activity, transferring groups other than amino-acyl groups"/>
    <property type="evidence" value="ECO:0007669"/>
    <property type="project" value="InterPro"/>
</dbReference>
<dbReference type="Proteomes" id="UP000035548">
    <property type="component" value="Chromosome"/>
</dbReference>
<dbReference type="PROSITE" id="PS51186">
    <property type="entry name" value="GNAT"/>
    <property type="match status" value="1"/>
</dbReference>
<organism evidence="2 3">
    <name type="scientific">Corynebacterium uterequi</name>
    <dbReference type="NCBI Taxonomy" id="1072256"/>
    <lineage>
        <taxon>Bacteria</taxon>
        <taxon>Bacillati</taxon>
        <taxon>Actinomycetota</taxon>
        <taxon>Actinomycetes</taxon>
        <taxon>Mycobacteriales</taxon>
        <taxon>Corynebacteriaceae</taxon>
        <taxon>Corynebacterium</taxon>
    </lineage>
</organism>
<reference evidence="3" key="2">
    <citation type="submission" date="2015-05" db="EMBL/GenBank/DDBJ databases">
        <title>Complete genome sequence of Corynebacterium uterequi DSM 45634, isolated from the uterus of a maiden mare.</title>
        <authorList>
            <person name="Ruckert C."/>
            <person name="Albersmeier A."/>
            <person name="Winkler A."/>
            <person name="Tauch A."/>
        </authorList>
    </citation>
    <scope>NUCLEOTIDE SEQUENCE [LARGE SCALE GENOMIC DNA]</scope>
    <source>
        <strain evidence="3">DSM 45634</strain>
    </source>
</reference>
<dbReference type="AlphaFoldDB" id="A0A0G3HD47"/>
<dbReference type="KEGG" id="cut:CUTER_06535"/>
<dbReference type="SUPFAM" id="SSF55729">
    <property type="entry name" value="Acyl-CoA N-acyltransferases (Nat)"/>
    <property type="match status" value="1"/>
</dbReference>
<sequence length="372" mass="39391">MQLIHLNRPVPGEPPADIARTYVFLANLAAQEASGDPAASVSIDSVLTRLGGSAESDAVLLALVDDELTPVVAALGPWGLPMVPSTVRPGDEDRALEVAGLCHIAIPLLEDLDTLDVDVVFDAAYLPLPGERIGADALDVERRLLDAAGDIARSLGRRSIHYWVDRHENLPEGYDPAVEVHQVRIDIPAATPLIDAYPPRIDVSTAIVDNYGGDTSAAHSIAELLTRASADAYLGALPAEPICWTPQRLVDAAARLGDRCQEQFLATVIDDGQAVAACEFTYQRPDPANPTVAELGVVAVARTHRGRGLARHVLAAGIAELRRRHPSIVALYGSYAAGDAASVALLAPYRPRLLATCLGLVGTVAPVEPRVN</sequence>
<dbReference type="CDD" id="cd04301">
    <property type="entry name" value="NAT_SF"/>
    <property type="match status" value="1"/>
</dbReference>
<gene>
    <name evidence="2" type="ORF">CUTER_06535</name>
</gene>
<dbReference type="STRING" id="1072256.CUTER_06535"/>
<accession>A0A0G3HD47</accession>
<evidence type="ECO:0000313" key="3">
    <source>
        <dbReference type="Proteomes" id="UP000035548"/>
    </source>
</evidence>
<dbReference type="InterPro" id="IPR000182">
    <property type="entry name" value="GNAT_dom"/>
</dbReference>
<feature type="domain" description="N-acetyltransferase" evidence="1">
    <location>
        <begin position="223"/>
        <end position="372"/>
    </location>
</feature>
<dbReference type="OrthoDB" id="4408039at2"/>
<keyword evidence="3" id="KW-1185">Reference proteome</keyword>
<dbReference type="PATRIC" id="fig|1072256.5.peg.1291"/>
<dbReference type="Gene3D" id="3.40.630.30">
    <property type="match status" value="1"/>
</dbReference>
<dbReference type="InterPro" id="IPR016181">
    <property type="entry name" value="Acyl_CoA_acyltransferase"/>
</dbReference>
<proteinExistence type="predicted"/>